<organism evidence="1 2">
    <name type="scientific">Citrobacter youngae ATCC 29220</name>
    <dbReference type="NCBI Taxonomy" id="500640"/>
    <lineage>
        <taxon>Bacteria</taxon>
        <taxon>Pseudomonadati</taxon>
        <taxon>Pseudomonadota</taxon>
        <taxon>Gammaproteobacteria</taxon>
        <taxon>Enterobacterales</taxon>
        <taxon>Enterobacteriaceae</taxon>
        <taxon>Citrobacter</taxon>
        <taxon>Citrobacter freundii complex</taxon>
    </lineage>
</organism>
<gene>
    <name evidence="1" type="ORF">CIT292_11258</name>
</gene>
<evidence type="ECO:0000313" key="1">
    <source>
        <dbReference type="EMBL" id="EFE05395.1"/>
    </source>
</evidence>
<name>D4BL17_9ENTR</name>
<evidence type="ECO:0000313" key="2">
    <source>
        <dbReference type="Proteomes" id="UP000003880"/>
    </source>
</evidence>
<dbReference type="AlphaFoldDB" id="D4BL17"/>
<dbReference type="Proteomes" id="UP000003880">
    <property type="component" value="Unassembled WGS sequence"/>
</dbReference>
<protein>
    <submittedName>
        <fullName evidence="1">Uncharacterized protein</fullName>
    </submittedName>
</protein>
<dbReference type="EMBL" id="ABWL02000041">
    <property type="protein sequence ID" value="EFE05395.1"/>
    <property type="molecule type" value="Genomic_DNA"/>
</dbReference>
<accession>D4BL17</accession>
<proteinExistence type="predicted"/>
<reference evidence="1 2" key="1">
    <citation type="submission" date="2010-02" db="EMBL/GenBank/DDBJ databases">
        <authorList>
            <person name="Weinstock G."/>
            <person name="Sodergren E."/>
            <person name="Clifton S."/>
            <person name="Fulton L."/>
            <person name="Fulton B."/>
            <person name="Courtney L."/>
            <person name="Fronick C."/>
            <person name="Harrison M."/>
            <person name="Strong C."/>
            <person name="Farmer C."/>
            <person name="Delahaunty K."/>
            <person name="Markovic C."/>
            <person name="Hall O."/>
            <person name="Minx P."/>
            <person name="Tomlinson C."/>
            <person name="Mitreva M."/>
            <person name="Nelson J."/>
            <person name="Hou S."/>
            <person name="Wollam A."/>
            <person name="Pepin K.H."/>
            <person name="Johnson M."/>
            <person name="Bhonagiri V."/>
            <person name="Zhang X."/>
            <person name="Suruliraj S."/>
            <person name="Warren W."/>
            <person name="Chinwalla A."/>
            <person name="Mardis E.R."/>
            <person name="Wilson R.K."/>
        </authorList>
    </citation>
    <scope>NUCLEOTIDE SEQUENCE [LARGE SCALE GENOMIC DNA]</scope>
    <source>
        <strain evidence="1 2">ATCC 29220</strain>
    </source>
</reference>
<dbReference type="HOGENOM" id="CLU_1979978_0_0_6"/>
<sequence length="126" mass="13901">MHAVTMANVLGKKNGIIAPNRDDNAGSNLRIVTFAAVATEHRPFGFTRVHRMTAVTAEFMRAVELSQLYATPGQLKQTNILVNDLAHRAHIMPTLLLHQPDGIAFPLAYLKCALARKIEIYRLAIG</sequence>
<comment type="caution">
    <text evidence="1">The sequence shown here is derived from an EMBL/GenBank/DDBJ whole genome shotgun (WGS) entry which is preliminary data.</text>
</comment>